<name>A0A927BK13_STRGL</name>
<gene>
    <name evidence="2" type="ORF">ID875_06630</name>
</gene>
<dbReference type="AlphaFoldDB" id="A0A927BK13"/>
<feature type="region of interest" description="Disordered" evidence="1">
    <location>
        <begin position="44"/>
        <end position="74"/>
    </location>
</feature>
<reference evidence="2" key="1">
    <citation type="journal article" date="2020" name="PLoS ONE">
        <title>Isolation and characterization of Streptomyces bacteriophages and Streptomyces strains encoding biosynthetic arsenals: Streptomyces strains and phages for antibiotic discovery.</title>
        <authorList>
            <person name="Montano E.T."/>
            <person name="Nideffer J.F."/>
            <person name="Brumage L."/>
            <person name="Erb M."/>
            <person name="Derman A.I."/>
            <person name="Davis J.P."/>
            <person name="Estrada E."/>
            <person name="Fu S."/>
            <person name="Le D."/>
            <person name="Vuppala A."/>
            <person name="Tran C."/>
            <person name="Luterstein E."/>
            <person name="Lakkaraju S."/>
            <person name="Panchagnula S."/>
            <person name="Ren C."/>
            <person name="Doan J."/>
            <person name="Tran S."/>
            <person name="Soriano J."/>
            <person name="Fujita Y."/>
            <person name="Gutala P."/>
            <person name="Fujii Q."/>
            <person name="Lee M."/>
            <person name="Bui A."/>
            <person name="Villarreal C."/>
            <person name="Shing S.R."/>
            <person name="Kim S."/>
            <person name="Freeman D."/>
            <person name="Racha V."/>
            <person name="Ho A."/>
            <person name="Kumar P."/>
            <person name="Falah K."/>
            <person name="Dawson T."/>
            <person name="Enustun E."/>
            <person name="Prichard A."/>
            <person name="Gomez A."/>
            <person name="Khanna K."/>
            <person name="Trigg S."/>
            <person name="Fernandez L."/>
            <person name="Pogliano K."/>
            <person name="Pogliano J."/>
        </authorList>
    </citation>
    <scope>NUCLEOTIDE SEQUENCE</scope>
    <source>
        <strain evidence="2">QF2</strain>
    </source>
</reference>
<dbReference type="EMBL" id="JACWUS010000001">
    <property type="protein sequence ID" value="MBD2828100.1"/>
    <property type="molecule type" value="Genomic_DNA"/>
</dbReference>
<organism evidence="2">
    <name type="scientific">Streptomyces globisporus</name>
    <dbReference type="NCBI Taxonomy" id="1908"/>
    <lineage>
        <taxon>Bacteria</taxon>
        <taxon>Bacillati</taxon>
        <taxon>Actinomycetota</taxon>
        <taxon>Actinomycetes</taxon>
        <taxon>Kitasatosporales</taxon>
        <taxon>Streptomycetaceae</taxon>
        <taxon>Streptomyces</taxon>
    </lineage>
</organism>
<protein>
    <submittedName>
        <fullName evidence="2">Uncharacterized protein</fullName>
    </submittedName>
</protein>
<evidence type="ECO:0000256" key="1">
    <source>
        <dbReference type="SAM" id="MobiDB-lite"/>
    </source>
</evidence>
<evidence type="ECO:0000313" key="2">
    <source>
        <dbReference type="EMBL" id="MBD2828100.1"/>
    </source>
</evidence>
<accession>A0A927BK13</accession>
<sequence>MTAGEGSRSPAAAADSVGAAYAACRAIARYVGLPAVRRSVRRSWANRWTGPAAGSSGFSERPTATAPSVPRERN</sequence>
<comment type="caution">
    <text evidence="2">The sequence shown here is derived from an EMBL/GenBank/DDBJ whole genome shotgun (WGS) entry which is preliminary data.</text>
</comment>
<proteinExistence type="predicted"/>